<dbReference type="InterPro" id="IPR014718">
    <property type="entry name" value="GH-type_carb-bd"/>
</dbReference>
<accession>A0ABX0KBR0</accession>
<evidence type="ECO:0000256" key="2">
    <source>
        <dbReference type="ARBA" id="ARBA00005028"/>
    </source>
</evidence>
<dbReference type="Pfam" id="PF01263">
    <property type="entry name" value="Aldose_epim"/>
    <property type="match status" value="1"/>
</dbReference>
<dbReference type="RefSeq" id="WP_173577405.1">
    <property type="nucleotide sequence ID" value="NZ_WOSW01000017.1"/>
</dbReference>
<dbReference type="InterPro" id="IPR008183">
    <property type="entry name" value="Aldose_1/G6P_1-epimerase"/>
</dbReference>
<dbReference type="PANTHER" id="PTHR10091">
    <property type="entry name" value="ALDOSE-1-EPIMERASE"/>
    <property type="match status" value="1"/>
</dbReference>
<comment type="pathway">
    <text evidence="2 8">Carbohydrate metabolism; hexose metabolism.</text>
</comment>
<dbReference type="PIRSF" id="PIRSF005096">
    <property type="entry name" value="GALM"/>
    <property type="match status" value="1"/>
</dbReference>
<comment type="catalytic activity">
    <reaction evidence="1 8">
        <text>alpha-D-glucose = beta-D-glucose</text>
        <dbReference type="Rhea" id="RHEA:10264"/>
        <dbReference type="ChEBI" id="CHEBI:15903"/>
        <dbReference type="ChEBI" id="CHEBI:17925"/>
        <dbReference type="EC" id="5.1.3.3"/>
    </reaction>
</comment>
<evidence type="ECO:0000256" key="1">
    <source>
        <dbReference type="ARBA" id="ARBA00001614"/>
    </source>
</evidence>
<dbReference type="PANTHER" id="PTHR10091:SF0">
    <property type="entry name" value="GALACTOSE MUTAROTASE"/>
    <property type="match status" value="1"/>
</dbReference>
<evidence type="ECO:0000256" key="4">
    <source>
        <dbReference type="ARBA" id="ARBA00013185"/>
    </source>
</evidence>
<keyword evidence="7 8" id="KW-0119">Carbohydrate metabolism</keyword>
<dbReference type="CDD" id="cd09019">
    <property type="entry name" value="galactose_mutarotase_like"/>
    <property type="match status" value="1"/>
</dbReference>
<dbReference type="Proteomes" id="UP000615326">
    <property type="component" value="Unassembled WGS sequence"/>
</dbReference>
<proteinExistence type="inferred from homology"/>
<dbReference type="EC" id="5.1.3.3" evidence="4 8"/>
<dbReference type="InterPro" id="IPR015443">
    <property type="entry name" value="Aldose_1-epimerase"/>
</dbReference>
<keyword evidence="6 8" id="KW-0413">Isomerase</keyword>
<evidence type="ECO:0000256" key="8">
    <source>
        <dbReference type="PIRNR" id="PIRNR005096"/>
    </source>
</evidence>
<protein>
    <recommendedName>
        <fullName evidence="5 8">Aldose 1-epimerase</fullName>
        <ecNumber evidence="4 8">5.1.3.3</ecNumber>
    </recommendedName>
</protein>
<dbReference type="NCBIfam" id="NF008277">
    <property type="entry name" value="PRK11055.1"/>
    <property type="match status" value="1"/>
</dbReference>
<dbReference type="GO" id="GO:0004034">
    <property type="term" value="F:aldose 1-epimerase activity"/>
    <property type="evidence" value="ECO:0007669"/>
    <property type="project" value="UniProtKB-EC"/>
</dbReference>
<organism evidence="9 10">
    <name type="scientific">Acetobacter fallax</name>
    <dbReference type="NCBI Taxonomy" id="1737473"/>
    <lineage>
        <taxon>Bacteria</taxon>
        <taxon>Pseudomonadati</taxon>
        <taxon>Pseudomonadota</taxon>
        <taxon>Alphaproteobacteria</taxon>
        <taxon>Acetobacterales</taxon>
        <taxon>Acetobacteraceae</taxon>
        <taxon>Acetobacter</taxon>
    </lineage>
</organism>
<keyword evidence="10" id="KW-1185">Reference proteome</keyword>
<dbReference type="InterPro" id="IPR018052">
    <property type="entry name" value="Ald1_epimerase_CS"/>
</dbReference>
<comment type="caution">
    <text evidence="9">The sequence shown here is derived from an EMBL/GenBank/DDBJ whole genome shotgun (WGS) entry which is preliminary data.</text>
</comment>
<evidence type="ECO:0000313" key="9">
    <source>
        <dbReference type="EMBL" id="NHO32879.1"/>
    </source>
</evidence>
<evidence type="ECO:0000256" key="7">
    <source>
        <dbReference type="ARBA" id="ARBA00023277"/>
    </source>
</evidence>
<reference evidence="9 10" key="1">
    <citation type="journal article" date="2020" name="Int. J. Syst. Evol. Microbiol.">
        <title>Novel acetic acid bacteria from cider fermentations: Acetobacter conturbans sp. nov. and Acetobacter fallax sp. nov.</title>
        <authorList>
            <person name="Sombolestani A.S."/>
            <person name="Cleenwerck I."/>
            <person name="Cnockaert M."/>
            <person name="Borremans W."/>
            <person name="Wieme A.D."/>
            <person name="De Vuyst L."/>
            <person name="Vandamme P."/>
        </authorList>
    </citation>
    <scope>NUCLEOTIDE SEQUENCE [LARGE SCALE GENOMIC DNA]</scope>
    <source>
        <strain evidence="9 10">LMG 1637</strain>
    </source>
</reference>
<comment type="similarity">
    <text evidence="3 8">Belongs to the aldose epimerase family.</text>
</comment>
<dbReference type="InterPro" id="IPR011013">
    <property type="entry name" value="Gal_mutarotase_sf_dom"/>
</dbReference>
<dbReference type="InterPro" id="IPR047215">
    <property type="entry name" value="Galactose_mutarotase-like"/>
</dbReference>
<evidence type="ECO:0000256" key="5">
    <source>
        <dbReference type="ARBA" id="ARBA00014165"/>
    </source>
</evidence>
<dbReference type="SUPFAM" id="SSF74650">
    <property type="entry name" value="Galactose mutarotase-like"/>
    <property type="match status" value="1"/>
</dbReference>
<gene>
    <name evidence="9" type="ORF">GOB84_09985</name>
</gene>
<evidence type="ECO:0000256" key="6">
    <source>
        <dbReference type="ARBA" id="ARBA00023235"/>
    </source>
</evidence>
<evidence type="ECO:0000313" key="10">
    <source>
        <dbReference type="Proteomes" id="UP000615326"/>
    </source>
</evidence>
<sequence length="391" mass="42619">MHFSRSSLRHALRILGALFFSSVIPVAHSKAASRFENTTFGMLPDSGKAQIFTLRNTHGVTVRFTSYGGIITAIETPDKKGTRADIVLGFSDLKGYVVDSAKGGLFFGALIGRYANRIAGGTYILNGVEHHVAITAPPNSLHGGLLGFDKKLWKVRRLDGLSHASGAELTLVSPDGEEGFPGKLTVHVDYILDDSDRLTLHYHATTDKPTILNLTNHSYFNLGGEGSGSIERQVLTINADHYTPTDSTSIPTGEITPVANTPFDFLTPHVIGERLRSNDQQMMYARGYDHNWVINGEYGKSPRLAAHLTDPATGRTLTVFTSQPGLQVYTSNSLDGTYAGPSGRSYRQTDAIAFEAEHFPDSPNHPNFPTTTLQPGEIFDYTTVFQFGVTQ</sequence>
<dbReference type="Gene3D" id="2.70.98.10">
    <property type="match status" value="1"/>
</dbReference>
<dbReference type="EMBL" id="WOSW01000017">
    <property type="protein sequence ID" value="NHO32879.1"/>
    <property type="molecule type" value="Genomic_DNA"/>
</dbReference>
<dbReference type="PROSITE" id="PS00545">
    <property type="entry name" value="ALDOSE_1_EPIMERASE"/>
    <property type="match status" value="1"/>
</dbReference>
<evidence type="ECO:0000256" key="3">
    <source>
        <dbReference type="ARBA" id="ARBA00006206"/>
    </source>
</evidence>
<name>A0ABX0KBR0_9PROT</name>